<dbReference type="Gene3D" id="3.40.720.10">
    <property type="entry name" value="Alkaline Phosphatase, subunit A"/>
    <property type="match status" value="1"/>
</dbReference>
<accession>A0A7W9KAF2</accession>
<evidence type="ECO:0000259" key="3">
    <source>
        <dbReference type="Pfam" id="PF00884"/>
    </source>
</evidence>
<dbReference type="InterPro" id="IPR000917">
    <property type="entry name" value="Sulfatase_N"/>
</dbReference>
<feature type="transmembrane region" description="Helical" evidence="2">
    <location>
        <begin position="135"/>
        <end position="160"/>
    </location>
</feature>
<comment type="caution">
    <text evidence="4">The sequence shown here is derived from an EMBL/GenBank/DDBJ whole genome shotgun (WGS) entry which is preliminary data.</text>
</comment>
<evidence type="ECO:0000313" key="4">
    <source>
        <dbReference type="EMBL" id="MBB5888866.1"/>
    </source>
</evidence>
<dbReference type="Proteomes" id="UP000585638">
    <property type="component" value="Unassembled WGS sequence"/>
</dbReference>
<proteinExistence type="predicted"/>
<organism evidence="4 5">
    <name type="scientific">Kutzneria kofuensis</name>
    <dbReference type="NCBI Taxonomy" id="103725"/>
    <lineage>
        <taxon>Bacteria</taxon>
        <taxon>Bacillati</taxon>
        <taxon>Actinomycetota</taxon>
        <taxon>Actinomycetes</taxon>
        <taxon>Pseudonocardiales</taxon>
        <taxon>Pseudonocardiaceae</taxon>
        <taxon>Kutzneria</taxon>
    </lineage>
</organism>
<dbReference type="SUPFAM" id="SSF53649">
    <property type="entry name" value="Alkaline phosphatase-like"/>
    <property type="match status" value="1"/>
</dbReference>
<name>A0A7W9KAF2_9PSEU</name>
<feature type="compositionally biased region" description="Basic and acidic residues" evidence="1">
    <location>
        <begin position="9"/>
        <end position="19"/>
    </location>
</feature>
<feature type="domain" description="Sulfatase N-terminal" evidence="3">
    <location>
        <begin position="250"/>
        <end position="498"/>
    </location>
</feature>
<feature type="transmembrane region" description="Helical" evidence="2">
    <location>
        <begin position="172"/>
        <end position="192"/>
    </location>
</feature>
<gene>
    <name evidence="4" type="ORF">BJ998_000062</name>
</gene>
<dbReference type="EMBL" id="JACHIR010000001">
    <property type="protein sequence ID" value="MBB5888866.1"/>
    <property type="molecule type" value="Genomic_DNA"/>
</dbReference>
<keyword evidence="2" id="KW-1133">Transmembrane helix</keyword>
<keyword evidence="5" id="KW-1185">Reference proteome</keyword>
<protein>
    <recommendedName>
        <fullName evidence="3">Sulfatase N-terminal domain-containing protein</fullName>
    </recommendedName>
</protein>
<sequence length="561" mass="60490">MSLLTRLRRQPEQGSDDRTPPSTVRRVLAVTATVLAFLLVLFALVAPDDLSKLTPLAFVRIPVEGLVGIVVLLLLPNRWRRPVAIVAGAALGVLTILKLTNMGFYASLNRPFDPVYDWSFLGPGLEFVQGQVGEFGGWAAAALVIVVAIGLIVFTALSVSRLGGFVANHRTGTVRGVAVLAVVWLVLAPTGAQLAPGQPLAASNAAALAVNDLRQVSADIKDQREFANQVSSDAYVGTAHDKLLSGLRGKNVLLVFVESYGRSAVMNSSFAPGIDAVLDAGTQKLQQAGFAAKTGFLTSSTFGGGSWLAHSTLESGVDVNSQYRYNNLVNGNRFTLARAFKDAGWRTFADDPANTRDWVPETQFYGYDSVYDSRNVGYKGPVFSYATMPDQYTMNFIRQHELAKPGPAFGEIDLVSSHVPWAPLPQLVDWNAMGDGSMFGPQAANGKQVKDVWPDQAKVQQAYGESIQYSLNTLISYLQNFGDDNTVMVFLGDHQPGTLVSGTDADHDVPISIVAKDPSVLNRVAGWGWTDGLKPSPHAPVWPMSSFRDRFLAAFGDQVTK</sequence>
<dbReference type="Pfam" id="PF00884">
    <property type="entry name" value="Sulfatase"/>
    <property type="match status" value="1"/>
</dbReference>
<dbReference type="InterPro" id="IPR017850">
    <property type="entry name" value="Alkaline_phosphatase_core_sf"/>
</dbReference>
<evidence type="ECO:0000313" key="5">
    <source>
        <dbReference type="Proteomes" id="UP000585638"/>
    </source>
</evidence>
<feature type="region of interest" description="Disordered" evidence="1">
    <location>
        <begin position="1"/>
        <end position="21"/>
    </location>
</feature>
<feature type="transmembrane region" description="Helical" evidence="2">
    <location>
        <begin position="27"/>
        <end position="45"/>
    </location>
</feature>
<dbReference type="RefSeq" id="WP_246488490.1">
    <property type="nucleotide sequence ID" value="NZ_BAAAWY010000102.1"/>
</dbReference>
<reference evidence="4 5" key="1">
    <citation type="submission" date="2020-08" db="EMBL/GenBank/DDBJ databases">
        <title>Sequencing the genomes of 1000 actinobacteria strains.</title>
        <authorList>
            <person name="Klenk H.-P."/>
        </authorList>
    </citation>
    <scope>NUCLEOTIDE SEQUENCE [LARGE SCALE GENOMIC DNA]</scope>
    <source>
        <strain evidence="4 5">DSM 43851</strain>
    </source>
</reference>
<evidence type="ECO:0000256" key="2">
    <source>
        <dbReference type="SAM" id="Phobius"/>
    </source>
</evidence>
<feature type="transmembrane region" description="Helical" evidence="2">
    <location>
        <begin position="57"/>
        <end position="76"/>
    </location>
</feature>
<evidence type="ECO:0000256" key="1">
    <source>
        <dbReference type="SAM" id="MobiDB-lite"/>
    </source>
</evidence>
<feature type="transmembrane region" description="Helical" evidence="2">
    <location>
        <begin position="83"/>
        <end position="106"/>
    </location>
</feature>
<keyword evidence="2" id="KW-0472">Membrane</keyword>
<dbReference type="AlphaFoldDB" id="A0A7W9KAF2"/>
<keyword evidence="2" id="KW-0812">Transmembrane</keyword>